<dbReference type="Pfam" id="PF01590">
    <property type="entry name" value="GAF"/>
    <property type="match status" value="1"/>
</dbReference>
<dbReference type="InterPro" id="IPR002197">
    <property type="entry name" value="HTH_Fis"/>
</dbReference>
<feature type="domain" description="DNA binding HTH" evidence="2">
    <location>
        <begin position="277"/>
        <end position="316"/>
    </location>
</feature>
<evidence type="ECO:0000259" key="2">
    <source>
        <dbReference type="Pfam" id="PF02954"/>
    </source>
</evidence>
<dbReference type="SUPFAM" id="SSF55781">
    <property type="entry name" value="GAF domain-like"/>
    <property type="match status" value="1"/>
</dbReference>
<feature type="domain" description="GAF" evidence="1">
    <location>
        <begin position="66"/>
        <end position="195"/>
    </location>
</feature>
<gene>
    <name evidence="3" type="ORF">GCM10011611_13300</name>
</gene>
<accession>A0A8J2YR01</accession>
<dbReference type="PRINTS" id="PR01590">
    <property type="entry name" value="HTHFIS"/>
</dbReference>
<dbReference type="InterPro" id="IPR009057">
    <property type="entry name" value="Homeodomain-like_sf"/>
</dbReference>
<dbReference type="Pfam" id="PF02954">
    <property type="entry name" value="HTH_8"/>
    <property type="match status" value="1"/>
</dbReference>
<evidence type="ECO:0000259" key="1">
    <source>
        <dbReference type="Pfam" id="PF01590"/>
    </source>
</evidence>
<dbReference type="RefSeq" id="WP_189043842.1">
    <property type="nucleotide sequence ID" value="NZ_BMJQ01000003.1"/>
</dbReference>
<sequence>MAETRRAHHADQIYSVLSDRASAAQSAVAASWSRSLQYGLDPELGRPPERLDGIAFNLALERLAPLIHLAHETLDRLFQAVGDAGCCVMLTDRDGVPLVRRGKAADDIDFRNLGLWTGMVWSEASEGTNGVGTCLAEGRPLTIHRDQHFMTRNISLSCTVAPIRDARGKIAATLDVSNCRADLTPAVLKLIASATCEAAQRIEARCFRDAFRDARILVGPDTSRGAGGLLAVDRQDLVIGANYTARRAYGLTDEQLARPFPVGDILAPEAEAPGEDLAMAERGAVQRALSRAHGNVSAAARSLGISRATLHRKIARLRLENRH</sequence>
<dbReference type="GO" id="GO:0043565">
    <property type="term" value="F:sequence-specific DNA binding"/>
    <property type="evidence" value="ECO:0007669"/>
    <property type="project" value="InterPro"/>
</dbReference>
<name>A0A8J2YR01_9PROT</name>
<keyword evidence="4" id="KW-1185">Reference proteome</keyword>
<evidence type="ECO:0000313" key="4">
    <source>
        <dbReference type="Proteomes" id="UP000646365"/>
    </source>
</evidence>
<reference evidence="3" key="1">
    <citation type="journal article" date="2014" name="Int. J. Syst. Evol. Microbiol.">
        <title>Complete genome sequence of Corynebacterium casei LMG S-19264T (=DSM 44701T), isolated from a smear-ripened cheese.</title>
        <authorList>
            <consortium name="US DOE Joint Genome Institute (JGI-PGF)"/>
            <person name="Walter F."/>
            <person name="Albersmeier A."/>
            <person name="Kalinowski J."/>
            <person name="Ruckert C."/>
        </authorList>
    </citation>
    <scope>NUCLEOTIDE SEQUENCE</scope>
    <source>
        <strain evidence="3">CGMCC 1.15725</strain>
    </source>
</reference>
<dbReference type="Gene3D" id="1.10.10.60">
    <property type="entry name" value="Homeodomain-like"/>
    <property type="match status" value="1"/>
</dbReference>
<protein>
    <submittedName>
        <fullName evidence="3">Fis family transcriptional regulator</fullName>
    </submittedName>
</protein>
<proteinExistence type="predicted"/>
<evidence type="ECO:0000313" key="3">
    <source>
        <dbReference type="EMBL" id="GGF09120.1"/>
    </source>
</evidence>
<dbReference type="InterPro" id="IPR003018">
    <property type="entry name" value="GAF"/>
</dbReference>
<reference evidence="3" key="2">
    <citation type="submission" date="2020-09" db="EMBL/GenBank/DDBJ databases">
        <authorList>
            <person name="Sun Q."/>
            <person name="Zhou Y."/>
        </authorList>
    </citation>
    <scope>NUCLEOTIDE SEQUENCE</scope>
    <source>
        <strain evidence="3">CGMCC 1.15725</strain>
    </source>
</reference>
<dbReference type="Gene3D" id="3.30.450.40">
    <property type="match status" value="1"/>
</dbReference>
<dbReference type="SUPFAM" id="SSF46689">
    <property type="entry name" value="Homeodomain-like"/>
    <property type="match status" value="1"/>
</dbReference>
<dbReference type="InterPro" id="IPR029016">
    <property type="entry name" value="GAF-like_dom_sf"/>
</dbReference>
<organism evidence="3 4">
    <name type="scientific">Aliidongia dinghuensis</name>
    <dbReference type="NCBI Taxonomy" id="1867774"/>
    <lineage>
        <taxon>Bacteria</taxon>
        <taxon>Pseudomonadati</taxon>
        <taxon>Pseudomonadota</taxon>
        <taxon>Alphaproteobacteria</taxon>
        <taxon>Rhodospirillales</taxon>
        <taxon>Dongiaceae</taxon>
        <taxon>Aliidongia</taxon>
    </lineage>
</organism>
<comment type="caution">
    <text evidence="3">The sequence shown here is derived from an EMBL/GenBank/DDBJ whole genome shotgun (WGS) entry which is preliminary data.</text>
</comment>
<dbReference type="Proteomes" id="UP000646365">
    <property type="component" value="Unassembled WGS sequence"/>
</dbReference>
<dbReference type="AlphaFoldDB" id="A0A8J2YR01"/>
<dbReference type="EMBL" id="BMJQ01000003">
    <property type="protein sequence ID" value="GGF09120.1"/>
    <property type="molecule type" value="Genomic_DNA"/>
</dbReference>